<name>A0A2P9ARR6_9HYPH</name>
<dbReference type="InterPro" id="IPR015943">
    <property type="entry name" value="WD40/YVTN_repeat-like_dom_sf"/>
</dbReference>
<dbReference type="EC" id="1.8.3.4" evidence="3"/>
<evidence type="ECO:0000256" key="6">
    <source>
        <dbReference type="SAM" id="MobiDB-lite"/>
    </source>
</evidence>
<evidence type="ECO:0000256" key="1">
    <source>
        <dbReference type="ARBA" id="ARBA00005177"/>
    </source>
</evidence>
<gene>
    <name evidence="7" type="ORF">BQ8482_380043</name>
</gene>
<evidence type="ECO:0000313" key="7">
    <source>
        <dbReference type="EMBL" id="SJM33860.1"/>
    </source>
</evidence>
<evidence type="ECO:0000256" key="3">
    <source>
        <dbReference type="ARBA" id="ARBA00012510"/>
    </source>
</evidence>
<dbReference type="AlphaFoldDB" id="A0A2P9ARR6"/>
<evidence type="ECO:0000256" key="4">
    <source>
        <dbReference type="ARBA" id="ARBA00015601"/>
    </source>
</evidence>
<comment type="similarity">
    <text evidence="2">Belongs to the selenium-binding protein family.</text>
</comment>
<dbReference type="GO" id="GO:0008430">
    <property type="term" value="F:selenium binding"/>
    <property type="evidence" value="ECO:0007669"/>
    <property type="project" value="InterPro"/>
</dbReference>
<proteinExistence type="inferred from homology"/>
<keyword evidence="8" id="KW-1185">Reference proteome</keyword>
<evidence type="ECO:0000256" key="2">
    <source>
        <dbReference type="ARBA" id="ARBA00005606"/>
    </source>
</evidence>
<comment type="pathway">
    <text evidence="1">Organosulfur degradation.</text>
</comment>
<dbReference type="Pfam" id="PF05694">
    <property type="entry name" value="SBP56"/>
    <property type="match status" value="1"/>
</dbReference>
<dbReference type="PANTHER" id="PTHR23300:SF0">
    <property type="entry name" value="METHANETHIOL OXIDASE"/>
    <property type="match status" value="1"/>
</dbReference>
<feature type="region of interest" description="Disordered" evidence="6">
    <location>
        <begin position="12"/>
        <end position="31"/>
    </location>
</feature>
<dbReference type="PANTHER" id="PTHR23300">
    <property type="entry name" value="METHANETHIOL OXIDASE"/>
    <property type="match status" value="1"/>
</dbReference>
<dbReference type="GO" id="GO:0018549">
    <property type="term" value="F:methanethiol oxidase activity"/>
    <property type="evidence" value="ECO:0007669"/>
    <property type="project" value="UniProtKB-EC"/>
</dbReference>
<dbReference type="SUPFAM" id="SSF75011">
    <property type="entry name" value="3-carboxy-cis,cis-mucoante lactonizing enzyme"/>
    <property type="match status" value="1"/>
</dbReference>
<sequence length="499" mass="55586">MYYGPYLGRISKGSDTESTKNKVSQTRREDTAMNLRPDPTFYASPKLAMEGPPETLAYTMMLSPDFSQPDGLAVVNVDPNSPDFGKIVHTVIMPNKGDEFHHFGWNACSSALSPLTGHAFLERRYLIIPGMRSSRIYIIDVKGGPTAAKIHKIIEPAEVFAKTGYSRPHTIHCGPEGIYVSTLGGGGKDGTDGPPGIFIMDCQTFDVIGRYEIDRGAQDKHYDFWWNLPRDYMVSSEWALPPQFENGIVPEDLLSNKYGHRMHFWDLRARKNIQTIDLGANHQMALEIRPAHDPVQQYGFCGVVVDTTNLEGSIWTWWRDADGKFQAKKTAIIPPQPANADDLPDLLKGFSAVPPLVTDIDLSLDDKYLYVACWGTGEMHQYDVSDPMKPVLAGKVELGGIVKKTKHPCGKVFGYGPQMVEISRDGKRVYWTNSLYSTWDDQFYPGERGGAMVKADVGANGGLTLDTNFFVEFPKGYRTHQIRLEGGDCSTDSFCYPSV</sequence>
<organism evidence="7 8">
    <name type="scientific">Mesorhizobium delmotii</name>
    <dbReference type="NCBI Taxonomy" id="1631247"/>
    <lineage>
        <taxon>Bacteria</taxon>
        <taxon>Pseudomonadati</taxon>
        <taxon>Pseudomonadota</taxon>
        <taxon>Alphaproteobacteria</taxon>
        <taxon>Hyphomicrobiales</taxon>
        <taxon>Phyllobacteriaceae</taxon>
        <taxon>Mesorhizobium</taxon>
    </lineage>
</organism>
<dbReference type="Proteomes" id="UP000245698">
    <property type="component" value="Unassembled WGS sequence"/>
</dbReference>
<comment type="catalytic activity">
    <reaction evidence="5">
        <text>methanethiol + O2 + H2O = hydrogen sulfide + formaldehyde + H2O2 + H(+)</text>
        <dbReference type="Rhea" id="RHEA:11812"/>
        <dbReference type="ChEBI" id="CHEBI:15377"/>
        <dbReference type="ChEBI" id="CHEBI:15378"/>
        <dbReference type="ChEBI" id="CHEBI:15379"/>
        <dbReference type="ChEBI" id="CHEBI:16007"/>
        <dbReference type="ChEBI" id="CHEBI:16240"/>
        <dbReference type="ChEBI" id="CHEBI:16842"/>
        <dbReference type="ChEBI" id="CHEBI:29919"/>
        <dbReference type="EC" id="1.8.3.4"/>
    </reaction>
</comment>
<dbReference type="InterPro" id="IPR008826">
    <property type="entry name" value="Se-bd"/>
</dbReference>
<evidence type="ECO:0000313" key="8">
    <source>
        <dbReference type="Proteomes" id="UP000245698"/>
    </source>
</evidence>
<dbReference type="Gene3D" id="2.130.10.10">
    <property type="entry name" value="YVTN repeat-like/Quinoprotein amine dehydrogenase"/>
    <property type="match status" value="1"/>
</dbReference>
<evidence type="ECO:0000256" key="5">
    <source>
        <dbReference type="ARBA" id="ARBA00047539"/>
    </source>
</evidence>
<dbReference type="EMBL" id="FUIG01000046">
    <property type="protein sequence ID" value="SJM33860.1"/>
    <property type="molecule type" value="Genomic_DNA"/>
</dbReference>
<accession>A0A2P9ARR6</accession>
<reference evidence="8" key="1">
    <citation type="submission" date="2016-12" db="EMBL/GenBank/DDBJ databases">
        <authorList>
            <person name="Brunel B."/>
        </authorList>
    </citation>
    <scope>NUCLEOTIDE SEQUENCE [LARGE SCALE GENOMIC DNA]</scope>
</reference>
<protein>
    <recommendedName>
        <fullName evidence="4">Methanethiol oxidase</fullName>
        <ecNumber evidence="3">1.8.3.4</ecNumber>
    </recommendedName>
</protein>